<dbReference type="CDD" id="cd08244">
    <property type="entry name" value="MDR_enoyl_red"/>
    <property type="match status" value="1"/>
</dbReference>
<evidence type="ECO:0000256" key="1">
    <source>
        <dbReference type="ARBA" id="ARBA00022857"/>
    </source>
</evidence>
<dbReference type="InterPro" id="IPR002364">
    <property type="entry name" value="Quin_OxRdtase/zeta-crystal_CS"/>
</dbReference>
<keyword evidence="1" id="KW-0521">NADP</keyword>
<feature type="region of interest" description="Disordered" evidence="3">
    <location>
        <begin position="1"/>
        <end position="26"/>
    </location>
</feature>
<evidence type="ECO:0000256" key="3">
    <source>
        <dbReference type="SAM" id="MobiDB-lite"/>
    </source>
</evidence>
<dbReference type="OrthoDB" id="5195079at2"/>
<keyword evidence="6" id="KW-1185">Reference proteome</keyword>
<feature type="domain" description="Enoyl reductase (ER)" evidence="4">
    <location>
        <begin position="10"/>
        <end position="325"/>
    </location>
</feature>
<evidence type="ECO:0000259" key="4">
    <source>
        <dbReference type="SMART" id="SM00829"/>
    </source>
</evidence>
<dbReference type="STRING" id="490629.SAMN05216266_101145"/>
<protein>
    <submittedName>
        <fullName evidence="5">NADPH2:quinone reductase</fullName>
    </submittedName>
</protein>
<dbReference type="GO" id="GO:0008270">
    <property type="term" value="F:zinc ion binding"/>
    <property type="evidence" value="ECO:0007669"/>
    <property type="project" value="InterPro"/>
</dbReference>
<dbReference type="InterPro" id="IPR013149">
    <property type="entry name" value="ADH-like_C"/>
</dbReference>
<reference evidence="6" key="1">
    <citation type="submission" date="2016-10" db="EMBL/GenBank/DDBJ databases">
        <authorList>
            <person name="Varghese N."/>
            <person name="Submissions S."/>
        </authorList>
    </citation>
    <scope>NUCLEOTIDE SEQUENCE [LARGE SCALE GENOMIC DNA]</scope>
    <source>
        <strain evidence="6">CGMCC 4.3568</strain>
    </source>
</reference>
<evidence type="ECO:0000256" key="2">
    <source>
        <dbReference type="ARBA" id="ARBA00023002"/>
    </source>
</evidence>
<dbReference type="RefSeq" id="WP_091667937.1">
    <property type="nucleotide sequence ID" value="NZ_FOKG01000001.1"/>
</dbReference>
<dbReference type="PROSITE" id="PS01162">
    <property type="entry name" value="QOR_ZETA_CRYSTAL"/>
    <property type="match status" value="1"/>
</dbReference>
<dbReference type="Gene3D" id="3.40.50.720">
    <property type="entry name" value="NAD(P)-binding Rossmann-like Domain"/>
    <property type="match status" value="1"/>
</dbReference>
<dbReference type="PANTHER" id="PTHR48106">
    <property type="entry name" value="QUINONE OXIDOREDUCTASE PIG3-RELATED"/>
    <property type="match status" value="1"/>
</dbReference>
<proteinExistence type="predicted"/>
<dbReference type="GO" id="GO:0070402">
    <property type="term" value="F:NADPH binding"/>
    <property type="evidence" value="ECO:0007669"/>
    <property type="project" value="TreeGrafter"/>
</dbReference>
<dbReference type="EMBL" id="FOKG01000001">
    <property type="protein sequence ID" value="SFA73805.1"/>
    <property type="molecule type" value="Genomic_DNA"/>
</dbReference>
<dbReference type="SUPFAM" id="SSF51735">
    <property type="entry name" value="NAD(P)-binding Rossmann-fold domains"/>
    <property type="match status" value="1"/>
</dbReference>
<dbReference type="InterPro" id="IPR013154">
    <property type="entry name" value="ADH-like_N"/>
</dbReference>
<gene>
    <name evidence="5" type="ORF">SAMN05216266_101145</name>
</gene>
<dbReference type="Pfam" id="PF00107">
    <property type="entry name" value="ADH_zinc_N"/>
    <property type="match status" value="1"/>
</dbReference>
<name>A0A1I0VBU0_9PSEU</name>
<dbReference type="Proteomes" id="UP000243799">
    <property type="component" value="Unassembled WGS sequence"/>
</dbReference>
<sequence>MRAIRQHEFGPADRLRQEEVQDPAPAEGQVRIRVAVAGVHLLDTTIRSGTNGGPFPLPELPMTPGREVAGVVDELGAGVDGYWLGKRVVAHLGPASGGYAELAVVAASSLHELSAEVDFAAAVAMIGTGRTAVGILHVAALSADDVVLVPAAAGGIGTLLVQEARRVGAMVIGLARGQDKVELIRSLGADAAVDYSGEDWSATVRSTLDGREPSVVLDGVGGTVGQTALEMLGIGGRVITFGWSSGEPIRITTEILYSRGLTAAVAVGPRLLRRPGGLRGLETESLAALAQGRLSPVVHEPFPLAEAASAHAALEGRATTGKVVLTPNR</sequence>
<organism evidence="5 6">
    <name type="scientific">Amycolatopsis marina</name>
    <dbReference type="NCBI Taxonomy" id="490629"/>
    <lineage>
        <taxon>Bacteria</taxon>
        <taxon>Bacillati</taxon>
        <taxon>Actinomycetota</taxon>
        <taxon>Actinomycetes</taxon>
        <taxon>Pseudonocardiales</taxon>
        <taxon>Pseudonocardiaceae</taxon>
        <taxon>Amycolatopsis</taxon>
    </lineage>
</organism>
<dbReference type="InterPro" id="IPR036291">
    <property type="entry name" value="NAD(P)-bd_dom_sf"/>
</dbReference>
<accession>A0A1I0VBU0</accession>
<dbReference type="SMART" id="SM00829">
    <property type="entry name" value="PKS_ER"/>
    <property type="match status" value="1"/>
</dbReference>
<dbReference type="GO" id="GO:0016651">
    <property type="term" value="F:oxidoreductase activity, acting on NAD(P)H"/>
    <property type="evidence" value="ECO:0007669"/>
    <property type="project" value="TreeGrafter"/>
</dbReference>
<evidence type="ECO:0000313" key="5">
    <source>
        <dbReference type="EMBL" id="SFA73805.1"/>
    </source>
</evidence>
<dbReference type="Pfam" id="PF08240">
    <property type="entry name" value="ADH_N"/>
    <property type="match status" value="1"/>
</dbReference>
<keyword evidence="2" id="KW-0560">Oxidoreductase</keyword>
<dbReference type="InterPro" id="IPR020843">
    <property type="entry name" value="ER"/>
</dbReference>
<dbReference type="AlphaFoldDB" id="A0A1I0VBU0"/>
<dbReference type="InterPro" id="IPR011032">
    <property type="entry name" value="GroES-like_sf"/>
</dbReference>
<feature type="compositionally biased region" description="Basic and acidic residues" evidence="3">
    <location>
        <begin position="1"/>
        <end position="19"/>
    </location>
</feature>
<dbReference type="Gene3D" id="3.90.180.10">
    <property type="entry name" value="Medium-chain alcohol dehydrogenases, catalytic domain"/>
    <property type="match status" value="1"/>
</dbReference>
<dbReference type="SUPFAM" id="SSF50129">
    <property type="entry name" value="GroES-like"/>
    <property type="match status" value="1"/>
</dbReference>
<evidence type="ECO:0000313" key="6">
    <source>
        <dbReference type="Proteomes" id="UP000243799"/>
    </source>
</evidence>